<organism evidence="2 3">
    <name type="scientific">Fructilactobacillus sanfranciscensis</name>
    <name type="common">Lactobacillus sanfranciscensis</name>
    <dbReference type="NCBI Taxonomy" id="1625"/>
    <lineage>
        <taxon>Bacteria</taxon>
        <taxon>Bacillati</taxon>
        <taxon>Bacillota</taxon>
        <taxon>Bacilli</taxon>
        <taxon>Lactobacillales</taxon>
        <taxon>Lactobacillaceae</taxon>
        <taxon>Fructilactobacillus</taxon>
    </lineage>
</organism>
<dbReference type="EMBL" id="QFCR01000007">
    <property type="protein sequence ID" value="TNK90584.1"/>
    <property type="molecule type" value="Genomic_DNA"/>
</dbReference>
<reference evidence="2 3" key="1">
    <citation type="submission" date="2018-05" db="EMBL/GenBank/DDBJ databases">
        <title>Lactobacillus sanfranciscensis Ah4 draft denome sequence.</title>
        <authorList>
            <person name="Zhang G."/>
        </authorList>
    </citation>
    <scope>NUCLEOTIDE SEQUENCE [LARGE SCALE GENOMIC DNA]</scope>
    <source>
        <strain evidence="2 3">Ah4</strain>
    </source>
</reference>
<evidence type="ECO:0000313" key="2">
    <source>
        <dbReference type="EMBL" id="TNK90584.1"/>
    </source>
</evidence>
<dbReference type="Pfam" id="PF00753">
    <property type="entry name" value="Lactamase_B"/>
    <property type="match status" value="1"/>
</dbReference>
<dbReference type="RefSeq" id="WP_056957821.1">
    <property type="nucleotide sequence ID" value="NZ_BAAAXT010000028.1"/>
</dbReference>
<dbReference type="GeneID" id="93159876"/>
<keyword evidence="2" id="KW-0378">Hydrolase</keyword>
<dbReference type="Proteomes" id="UP000313312">
    <property type="component" value="Unassembled WGS sequence"/>
</dbReference>
<feature type="domain" description="Metallo-beta-lactamase" evidence="1">
    <location>
        <begin position="16"/>
        <end position="196"/>
    </location>
</feature>
<dbReference type="InterPro" id="IPR052533">
    <property type="entry name" value="WalJ/YycJ-like"/>
</dbReference>
<accession>A0A5C4TJ41</accession>
<name>A0A5C4TJ41_FRUSA</name>
<protein>
    <submittedName>
        <fullName evidence="2">MBL fold metallo-hydrolase</fullName>
    </submittedName>
</protein>
<gene>
    <name evidence="2" type="ORF">DID87_03325</name>
</gene>
<comment type="caution">
    <text evidence="2">The sequence shown here is derived from an EMBL/GenBank/DDBJ whole genome shotgun (WGS) entry which is preliminary data.</text>
</comment>
<dbReference type="Gene3D" id="3.60.15.10">
    <property type="entry name" value="Ribonuclease Z/Hydroxyacylglutathione hydrolase-like"/>
    <property type="match status" value="1"/>
</dbReference>
<sequence>MNNDDFKICVLSSGSGGNCTYIETPKHKIIQDAGLSGIRIERMMKSIGKDLKDVDSMFVTHEHTDHAKGVGILARKYGMNVYANEPTWNAMNSKIGKIPVEQKYIFDPNKTESFDDLDVESFAVSHDAAQAQFYNYHHNGKSFVIVTDTGTISDNVAGIIRDADGYLFECNYDTDMLMNGDYSYYTKLRIQSDTGHLSNVEGTEVLMDVMGPKTKHIFLAHRSHHNNTKELQRLTVASMMKNNGLGVGKSFQLHGTDVEKPSDLYTL</sequence>
<dbReference type="SMART" id="SM00849">
    <property type="entry name" value="Lactamase_B"/>
    <property type="match status" value="1"/>
</dbReference>
<evidence type="ECO:0000313" key="3">
    <source>
        <dbReference type="Proteomes" id="UP000313312"/>
    </source>
</evidence>
<dbReference type="AlphaFoldDB" id="A0A5C4TJ41"/>
<dbReference type="PANTHER" id="PTHR47619">
    <property type="entry name" value="METALLO-HYDROLASE YYCJ-RELATED"/>
    <property type="match status" value="1"/>
</dbReference>
<dbReference type="PANTHER" id="PTHR47619:SF1">
    <property type="entry name" value="EXODEOXYRIBONUCLEASE WALJ"/>
    <property type="match status" value="1"/>
</dbReference>
<dbReference type="InterPro" id="IPR001279">
    <property type="entry name" value="Metallo-B-lactamas"/>
</dbReference>
<dbReference type="InterPro" id="IPR036866">
    <property type="entry name" value="RibonucZ/Hydroxyglut_hydro"/>
</dbReference>
<proteinExistence type="predicted"/>
<dbReference type="GO" id="GO:0016787">
    <property type="term" value="F:hydrolase activity"/>
    <property type="evidence" value="ECO:0007669"/>
    <property type="project" value="UniProtKB-KW"/>
</dbReference>
<dbReference type="SUPFAM" id="SSF56281">
    <property type="entry name" value="Metallo-hydrolase/oxidoreductase"/>
    <property type="match status" value="1"/>
</dbReference>
<evidence type="ECO:0000259" key="1">
    <source>
        <dbReference type="SMART" id="SM00849"/>
    </source>
</evidence>